<evidence type="ECO:0000256" key="4">
    <source>
        <dbReference type="SAM" id="MobiDB-lite"/>
    </source>
</evidence>
<protein>
    <recommendedName>
        <fullName evidence="2 3">Single-stranded DNA-binding protein</fullName>
        <shortName evidence="2">SSB</shortName>
    </recommendedName>
</protein>
<keyword evidence="2" id="KW-0227">DNA damage</keyword>
<comment type="caution">
    <text evidence="5">The sequence shown here is derived from an EMBL/GenBank/DDBJ whole genome shotgun (WGS) entry which is preliminary data.</text>
</comment>
<dbReference type="Gene3D" id="2.40.50.140">
    <property type="entry name" value="Nucleic acid-binding proteins"/>
    <property type="match status" value="1"/>
</dbReference>
<comment type="caution">
    <text evidence="2">Lacks conserved residue(s) required for the propagation of feature annotation.</text>
</comment>
<evidence type="ECO:0000313" key="5">
    <source>
        <dbReference type="EMBL" id="KGJ87987.1"/>
    </source>
</evidence>
<dbReference type="PATRIC" id="fig|28229.3.peg.4297"/>
<reference evidence="5 6" key="1">
    <citation type="submission" date="2014-08" db="EMBL/GenBank/DDBJ databases">
        <title>Genomic and Phenotypic Diversity of Colwellia psychrerythraea strains from Disparate Marine Basins.</title>
        <authorList>
            <person name="Techtmann S.M."/>
            <person name="Stelling S.C."/>
            <person name="Utturkar S.M."/>
            <person name="Alshibli N."/>
            <person name="Harris A."/>
            <person name="Brown S.D."/>
            <person name="Hazen T.C."/>
        </authorList>
    </citation>
    <scope>NUCLEOTIDE SEQUENCE [LARGE SCALE GENOMIC DNA]</scope>
    <source>
        <strain evidence="5 6">GAB14E</strain>
    </source>
</reference>
<dbReference type="SUPFAM" id="SSF50249">
    <property type="entry name" value="Nucleic acid-binding proteins"/>
    <property type="match status" value="1"/>
</dbReference>
<sequence>MAGVNKVIIVGNLGKDPEVRFMPNGGAVANITVATSDSWKDKQTGEQKEKTEWHRVVMFGKLAEIAGEYLKKGSKVYLEGSLQTRKWTNQQGQDQYTTEIVLQGFNGVMQMLDGKSSQGQSGGFSNQGQQSGGFSNQGQQSGGFQQQAPAQQGGFSNQSQQAKAPAQQGGFTPQQQAPAQQGGFAPQQQAPAQQGGFANQGQQQGGFSNQGQQQQQAPKVNPQEPSIDFDDDIPF</sequence>
<dbReference type="GO" id="GO:0006281">
    <property type="term" value="P:DNA repair"/>
    <property type="evidence" value="ECO:0007669"/>
    <property type="project" value="UniProtKB-UniRule"/>
</dbReference>
<organism evidence="5 6">
    <name type="scientific">Colwellia psychrerythraea</name>
    <name type="common">Vibrio psychroerythus</name>
    <dbReference type="NCBI Taxonomy" id="28229"/>
    <lineage>
        <taxon>Bacteria</taxon>
        <taxon>Pseudomonadati</taxon>
        <taxon>Pseudomonadota</taxon>
        <taxon>Gammaproteobacteria</taxon>
        <taxon>Alteromonadales</taxon>
        <taxon>Colwelliaceae</taxon>
        <taxon>Colwellia</taxon>
    </lineage>
</organism>
<gene>
    <name evidence="5" type="ORF">GAB14E_4320</name>
</gene>
<dbReference type="GO" id="GO:0006260">
    <property type="term" value="P:DNA replication"/>
    <property type="evidence" value="ECO:0007669"/>
    <property type="project" value="UniProtKB-UniRule"/>
</dbReference>
<evidence type="ECO:0000256" key="2">
    <source>
        <dbReference type="HAMAP-Rule" id="MF_00984"/>
    </source>
</evidence>
<keyword evidence="2" id="KW-0234">DNA repair</keyword>
<dbReference type="CDD" id="cd04496">
    <property type="entry name" value="SSB_OBF"/>
    <property type="match status" value="1"/>
</dbReference>
<evidence type="ECO:0000256" key="1">
    <source>
        <dbReference type="ARBA" id="ARBA00023125"/>
    </source>
</evidence>
<dbReference type="OrthoDB" id="9809878at2"/>
<comment type="subunit">
    <text evidence="2">Homotetramer.</text>
</comment>
<dbReference type="EMBL" id="JQEC01000070">
    <property type="protein sequence ID" value="KGJ87987.1"/>
    <property type="molecule type" value="Genomic_DNA"/>
</dbReference>
<keyword evidence="2" id="KW-0233">DNA recombination</keyword>
<dbReference type="PANTHER" id="PTHR10302:SF27">
    <property type="entry name" value="SINGLE-STRANDED DNA-BINDING PROTEIN"/>
    <property type="match status" value="1"/>
</dbReference>
<dbReference type="Proteomes" id="UP000029868">
    <property type="component" value="Unassembled WGS sequence"/>
</dbReference>
<feature type="short sequence motif" description="Important for interaction with partner proteins" evidence="2">
    <location>
        <begin position="230"/>
        <end position="235"/>
    </location>
</feature>
<dbReference type="Pfam" id="PF00436">
    <property type="entry name" value="SSB"/>
    <property type="match status" value="1"/>
</dbReference>
<dbReference type="InterPro" id="IPR012340">
    <property type="entry name" value="NA-bd_OB-fold"/>
</dbReference>
<dbReference type="GO" id="GO:0009295">
    <property type="term" value="C:nucleoid"/>
    <property type="evidence" value="ECO:0007669"/>
    <property type="project" value="TreeGrafter"/>
</dbReference>
<dbReference type="RefSeq" id="WP_033084226.1">
    <property type="nucleotide sequence ID" value="NZ_JQEC01000070.1"/>
</dbReference>
<accession>A0A099KD80</accession>
<keyword evidence="2" id="KW-0235">DNA replication</keyword>
<comment type="function">
    <text evidence="2">Plays an important role in DNA replication, recombination and repair. Binds to ssDNA and to an array of partner proteins to recruit them to their sites of action during DNA metabolism.</text>
</comment>
<dbReference type="AlphaFoldDB" id="A0A099KD80"/>
<dbReference type="HAMAP" id="MF_00984">
    <property type="entry name" value="SSB"/>
    <property type="match status" value="1"/>
</dbReference>
<dbReference type="InterPro" id="IPR000424">
    <property type="entry name" value="Primosome_PriB/ssb"/>
</dbReference>
<dbReference type="PANTHER" id="PTHR10302">
    <property type="entry name" value="SINGLE-STRANDED DNA-BINDING PROTEIN"/>
    <property type="match status" value="1"/>
</dbReference>
<dbReference type="GO" id="GO:0006310">
    <property type="term" value="P:DNA recombination"/>
    <property type="evidence" value="ECO:0007669"/>
    <property type="project" value="UniProtKB-UniRule"/>
</dbReference>
<dbReference type="InterPro" id="IPR011344">
    <property type="entry name" value="ssDNA-bd"/>
</dbReference>
<dbReference type="GO" id="GO:0003697">
    <property type="term" value="F:single-stranded DNA binding"/>
    <property type="evidence" value="ECO:0007669"/>
    <property type="project" value="UniProtKB-UniRule"/>
</dbReference>
<dbReference type="NCBIfam" id="TIGR00621">
    <property type="entry name" value="ssb"/>
    <property type="match status" value="1"/>
</dbReference>
<evidence type="ECO:0000256" key="3">
    <source>
        <dbReference type="RuleBase" id="RU000524"/>
    </source>
</evidence>
<keyword evidence="1 2" id="KW-0238">DNA-binding</keyword>
<feature type="region of interest" description="Disordered" evidence="4">
    <location>
        <begin position="112"/>
        <end position="235"/>
    </location>
</feature>
<evidence type="ECO:0000313" key="6">
    <source>
        <dbReference type="Proteomes" id="UP000029868"/>
    </source>
</evidence>
<dbReference type="PROSITE" id="PS50935">
    <property type="entry name" value="SSB"/>
    <property type="match status" value="1"/>
</dbReference>
<feature type="compositionally biased region" description="Low complexity" evidence="4">
    <location>
        <begin position="116"/>
        <end position="156"/>
    </location>
</feature>
<feature type="compositionally biased region" description="Low complexity" evidence="4">
    <location>
        <begin position="164"/>
        <end position="218"/>
    </location>
</feature>
<name>A0A099KD80_COLPS</name>
<proteinExistence type="inferred from homology"/>